<evidence type="ECO:0000313" key="3">
    <source>
        <dbReference type="Proteomes" id="UP000001868"/>
    </source>
</evidence>
<dbReference type="Proteomes" id="UP000001868">
    <property type="component" value="Chromosome"/>
</dbReference>
<sequence>MASKAPPIPPEQRSHPGEKPNIEGERQDRRDTVTDAQSSQPGDDDVNLKEQGRHGNVHQNTHHQGYQQDR</sequence>
<dbReference type="HOGENOM" id="CLU_2767767_0_0_5"/>
<organism evidence="2 3">
    <name type="scientific">Phenylobacterium zucineum (strain HLK1)</name>
    <dbReference type="NCBI Taxonomy" id="450851"/>
    <lineage>
        <taxon>Bacteria</taxon>
        <taxon>Pseudomonadati</taxon>
        <taxon>Pseudomonadota</taxon>
        <taxon>Alphaproteobacteria</taxon>
        <taxon>Caulobacterales</taxon>
        <taxon>Caulobacteraceae</taxon>
        <taxon>Phenylobacterium</taxon>
    </lineage>
</organism>
<reference evidence="2 3" key="1">
    <citation type="journal article" date="2008" name="BMC Genomics">
        <title>Complete genome of Phenylobacterium zucineum - a novel facultative intracellular bacterium isolated from human erythroleukemia cell line K562.</title>
        <authorList>
            <person name="Luo Y."/>
            <person name="Xu X."/>
            <person name="Ding Z."/>
            <person name="Liu Z."/>
            <person name="Zhang B."/>
            <person name="Yan Z."/>
            <person name="Sun J."/>
            <person name="Hu S."/>
            <person name="Hu X."/>
        </authorList>
    </citation>
    <scope>NUCLEOTIDE SEQUENCE [LARGE SCALE GENOMIC DNA]</scope>
    <source>
        <strain evidence="2 3">HLK1</strain>
    </source>
</reference>
<evidence type="ECO:0000256" key="1">
    <source>
        <dbReference type="SAM" id="MobiDB-lite"/>
    </source>
</evidence>
<dbReference type="AlphaFoldDB" id="B4RH73"/>
<gene>
    <name evidence="2" type="ordered locus">PHZ_c2612</name>
</gene>
<dbReference type="KEGG" id="pzu:PHZ_c2612"/>
<proteinExistence type="predicted"/>
<keyword evidence="3" id="KW-1185">Reference proteome</keyword>
<accession>B4RH73</accession>
<feature type="region of interest" description="Disordered" evidence="1">
    <location>
        <begin position="1"/>
        <end position="70"/>
    </location>
</feature>
<dbReference type="EMBL" id="CP000747">
    <property type="protein sequence ID" value="ACG79021.1"/>
    <property type="molecule type" value="Genomic_DNA"/>
</dbReference>
<dbReference type="eggNOG" id="ENOG502ZM7G">
    <property type="taxonomic scope" value="Bacteria"/>
</dbReference>
<feature type="compositionally biased region" description="Basic and acidic residues" evidence="1">
    <location>
        <begin position="12"/>
        <end position="33"/>
    </location>
</feature>
<dbReference type="OrthoDB" id="7190664at2"/>
<feature type="compositionally biased region" description="Polar residues" evidence="1">
    <location>
        <begin position="57"/>
        <end position="70"/>
    </location>
</feature>
<protein>
    <submittedName>
        <fullName evidence="2">Uncharacterized protein</fullName>
    </submittedName>
</protein>
<name>B4RH73_PHEZH</name>
<evidence type="ECO:0000313" key="2">
    <source>
        <dbReference type="EMBL" id="ACG79021.1"/>
    </source>
</evidence>
<dbReference type="RefSeq" id="WP_012523159.1">
    <property type="nucleotide sequence ID" value="NC_011144.1"/>
</dbReference>
<feature type="compositionally biased region" description="Pro residues" evidence="1">
    <location>
        <begin position="1"/>
        <end position="10"/>
    </location>
</feature>